<evidence type="ECO:0000313" key="2">
    <source>
        <dbReference type="EMBL" id="GBL97736.1"/>
    </source>
</evidence>
<protein>
    <submittedName>
        <fullName evidence="2">Uncharacterized protein</fullName>
    </submittedName>
</protein>
<organism evidence="2 3">
    <name type="scientific">Araneus ventricosus</name>
    <name type="common">Orbweaver spider</name>
    <name type="synonym">Epeira ventricosa</name>
    <dbReference type="NCBI Taxonomy" id="182803"/>
    <lineage>
        <taxon>Eukaryota</taxon>
        <taxon>Metazoa</taxon>
        <taxon>Ecdysozoa</taxon>
        <taxon>Arthropoda</taxon>
        <taxon>Chelicerata</taxon>
        <taxon>Arachnida</taxon>
        <taxon>Araneae</taxon>
        <taxon>Araneomorphae</taxon>
        <taxon>Entelegynae</taxon>
        <taxon>Araneoidea</taxon>
        <taxon>Araneidae</taxon>
        <taxon>Araneus</taxon>
    </lineage>
</organism>
<keyword evidence="3" id="KW-1185">Reference proteome</keyword>
<accession>A0A4Y2C290</accession>
<name>A0A4Y2C290_ARAVE</name>
<feature type="region of interest" description="Disordered" evidence="1">
    <location>
        <begin position="61"/>
        <end position="127"/>
    </location>
</feature>
<evidence type="ECO:0000256" key="1">
    <source>
        <dbReference type="SAM" id="MobiDB-lite"/>
    </source>
</evidence>
<dbReference type="Proteomes" id="UP000499080">
    <property type="component" value="Unassembled WGS sequence"/>
</dbReference>
<proteinExistence type="predicted"/>
<reference evidence="2 3" key="1">
    <citation type="journal article" date="2019" name="Sci. Rep.">
        <title>Orb-weaving spider Araneus ventricosus genome elucidates the spidroin gene catalogue.</title>
        <authorList>
            <person name="Kono N."/>
            <person name="Nakamura H."/>
            <person name="Ohtoshi R."/>
            <person name="Moran D.A.P."/>
            <person name="Shinohara A."/>
            <person name="Yoshida Y."/>
            <person name="Fujiwara M."/>
            <person name="Mori M."/>
            <person name="Tomita M."/>
            <person name="Arakawa K."/>
        </authorList>
    </citation>
    <scope>NUCLEOTIDE SEQUENCE [LARGE SCALE GENOMIC DNA]</scope>
</reference>
<gene>
    <name evidence="2" type="ORF">AVEN_248677_1</name>
</gene>
<feature type="compositionally biased region" description="Basic and acidic residues" evidence="1">
    <location>
        <begin position="100"/>
        <end position="115"/>
    </location>
</feature>
<dbReference type="EMBL" id="BGPR01000132">
    <property type="protein sequence ID" value="GBL97736.1"/>
    <property type="molecule type" value="Genomic_DNA"/>
</dbReference>
<sequence>MVMFCNVGSFISVKKSQNNEVFSLLIIEIELPLLPAAPYPLTPTDAISDVDVKLTNDVLAGPWTSGPVTGEERKKRLSLLTTSEAKNKTKSRASKTGGKNGKEDRDNVLQEEELKSVGVGGGSSDCRQPAECQVAVLSRDFFSPDNC</sequence>
<evidence type="ECO:0000313" key="3">
    <source>
        <dbReference type="Proteomes" id="UP000499080"/>
    </source>
</evidence>
<comment type="caution">
    <text evidence="2">The sequence shown here is derived from an EMBL/GenBank/DDBJ whole genome shotgun (WGS) entry which is preliminary data.</text>
</comment>
<dbReference type="AlphaFoldDB" id="A0A4Y2C290"/>